<dbReference type="PANTHER" id="PTHR47331">
    <property type="entry name" value="PHD-TYPE DOMAIN-CONTAINING PROTEIN"/>
    <property type="match status" value="1"/>
</dbReference>
<dbReference type="InterPro" id="IPR043502">
    <property type="entry name" value="DNA/RNA_pol_sf"/>
</dbReference>
<dbReference type="InterPro" id="IPR043128">
    <property type="entry name" value="Rev_trsase/Diguanyl_cyclase"/>
</dbReference>
<organism evidence="3">
    <name type="scientific">Spodoptera frugiperda</name>
    <name type="common">Fall armyworm</name>
    <dbReference type="NCBI Taxonomy" id="7108"/>
    <lineage>
        <taxon>Eukaryota</taxon>
        <taxon>Metazoa</taxon>
        <taxon>Ecdysozoa</taxon>
        <taxon>Arthropoda</taxon>
        <taxon>Hexapoda</taxon>
        <taxon>Insecta</taxon>
        <taxon>Pterygota</taxon>
        <taxon>Neoptera</taxon>
        <taxon>Endopterygota</taxon>
        <taxon>Lepidoptera</taxon>
        <taxon>Glossata</taxon>
        <taxon>Ditrysia</taxon>
        <taxon>Noctuoidea</taxon>
        <taxon>Noctuidae</taxon>
        <taxon>Amphipyrinae</taxon>
        <taxon>Spodoptera</taxon>
    </lineage>
</organism>
<name>A0A2H1X238_SPOFR</name>
<dbReference type="Pfam" id="PF03564">
    <property type="entry name" value="DUF1759"/>
    <property type="match status" value="1"/>
</dbReference>
<dbReference type="Pfam" id="PF05380">
    <property type="entry name" value="Peptidase_A17"/>
    <property type="match status" value="1"/>
</dbReference>
<dbReference type="Pfam" id="PF00078">
    <property type="entry name" value="RVT_1"/>
    <property type="match status" value="1"/>
</dbReference>
<dbReference type="Gene3D" id="2.40.70.10">
    <property type="entry name" value="Acid Proteases"/>
    <property type="match status" value="1"/>
</dbReference>
<feature type="compositionally biased region" description="Polar residues" evidence="1">
    <location>
        <begin position="114"/>
        <end position="134"/>
    </location>
</feature>
<feature type="region of interest" description="Disordered" evidence="1">
    <location>
        <begin position="93"/>
        <end position="135"/>
    </location>
</feature>
<feature type="domain" description="Reverse transcriptase" evidence="2">
    <location>
        <begin position="897"/>
        <end position="1019"/>
    </location>
</feature>
<dbReference type="EMBL" id="ODYU01012875">
    <property type="protein sequence ID" value="SOQ59395.1"/>
    <property type="molecule type" value="Genomic_DNA"/>
</dbReference>
<dbReference type="InterPro" id="IPR005312">
    <property type="entry name" value="DUF1759"/>
</dbReference>
<dbReference type="InterPro" id="IPR021109">
    <property type="entry name" value="Peptidase_aspartic_dom_sf"/>
</dbReference>
<protein>
    <submittedName>
        <fullName evidence="3">SFRICE_041603</fullName>
    </submittedName>
</protein>
<feature type="compositionally biased region" description="Polar residues" evidence="1">
    <location>
        <begin position="435"/>
        <end position="445"/>
    </location>
</feature>
<accession>A0A2H1X238</accession>
<dbReference type="GO" id="GO:0071897">
    <property type="term" value="P:DNA biosynthetic process"/>
    <property type="evidence" value="ECO:0007669"/>
    <property type="project" value="UniProtKB-ARBA"/>
</dbReference>
<sequence>MEGLYDSQLEIREAMKKMKINIKKDGFERKNEDYFRRRSDLLESYWSDYQNNHMRIYASGVKDHQYFLNSEHEQTSQLYTSIKALIAEQSLGSAAKIPPTPHKRSQSEVEDRQQQQAEGGPSTSQVMRSKGSNSRLDDMVRRLSANIKAFKRIVSNIDLEDLNEKWELEDALKTLQSKWKPVDELYWEVDGEMCGADEEYDRVYNDNEKTFINLKRSLNKKLWSVYHREHSTPQMDIPVFTGKYHQWYSFKDLFNEAIHNNRALSSAQKMQFLKGKLRGEAEKIIQHLPISSENYSTCWELLNHRYNNRKLIFNSIVNTLLGLPNMQQQSLNQIEKLHDVTLESIHGIKNLGVDVITWDPLLVNLLSQKLDQETYSDYVDSLKNARELPVLQEFLDFLESKFTSLESSRRKHESLPHKANSDSKTSGGKNYHGVPNNQHSNNNKSFSKALHVSTPYKCPLCGHQHGLYKCKQFLELSNEKKLKTISKLKLCINCLFDHNGQQCISTKRCRNCNEMHNSIMHDACTKSRSQSANSVTVANSRQQNDENPRVSISSHAIGNNQINEVMLATTLIKVEAIDGSHQVLRALIDPGSQVSLIKEEAVKRLGLQKSRCKGIVMGIGEQHNKCKGKLTIRCSSTHNNFSFSTDVLIMDNLLGNLPIKTFERPSWCHIENIKLADPEFNSSRPVDLLLNANVHGIILLSGLIRGENPSQPVIQQTQLGWIIYGGGEETTSYRCNVVLSNNRDIQRFWEIEDISEESQVSSEDQECIDYYSATTKRLADGRYEVRLPLKPDTDEKLGSSKEMAVAQFQNLERKFRKQPKLAEQYRSFIQEYQALGHMLPSNNKQMISCYLPHHAVLRAESTTTKLRVVFNASARTSSGYSVNDLMLKGPKLQQDLQQLIIKWRQYRYVFTADIEKMYRQIMVNEADRRYQQIVWRDSPYETIKTYQLATVTYGTKSAPFLAMMTLRQLAEDEQHKYPEASKVLTESFYVDDLIHGSHSIQDGTQLITDLNKLLKSGGFLLRKWSANSPELLTNIENNQSEGELIFNFKTENTSKTLGLRWNATDDQFTFKHNLAKQNTTLTKRMLLGEISKLFDPLGWISPVTTKLKILFQKLWINNLDWDKEVPENIRNEWNMLQTDILNINEYKIPRWIGYQPGDIIELHGYCDASTKAYAAVIYARITKQNKTSVVLAVAKSRLVPVSKTVSVPKLELSGAHLLGRLMNKVVSCLGDQNVRIYGWTDSMVVLGWLQGDPGRWKPFVANITRSITEVIKPDCWRYIKSEENPTNKS</sequence>
<dbReference type="Gene3D" id="3.10.10.10">
    <property type="entry name" value="HIV Type 1 Reverse Transcriptase, subunit A, domain 1"/>
    <property type="match status" value="1"/>
</dbReference>
<dbReference type="PANTHER" id="PTHR47331:SF5">
    <property type="entry name" value="RIBONUCLEASE H"/>
    <property type="match status" value="1"/>
</dbReference>
<dbReference type="Gene3D" id="3.30.70.270">
    <property type="match status" value="1"/>
</dbReference>
<dbReference type="CDD" id="cd00303">
    <property type="entry name" value="retropepsin_like"/>
    <property type="match status" value="1"/>
</dbReference>
<proteinExistence type="predicted"/>
<gene>
    <name evidence="3" type="ORF">SFRICE_041603</name>
</gene>
<evidence type="ECO:0000259" key="2">
    <source>
        <dbReference type="Pfam" id="PF00078"/>
    </source>
</evidence>
<evidence type="ECO:0000313" key="3">
    <source>
        <dbReference type="EMBL" id="SOQ59395.1"/>
    </source>
</evidence>
<dbReference type="InterPro" id="IPR000477">
    <property type="entry name" value="RT_dom"/>
</dbReference>
<dbReference type="InterPro" id="IPR008042">
    <property type="entry name" value="Retrotrans_Pao"/>
</dbReference>
<evidence type="ECO:0000256" key="1">
    <source>
        <dbReference type="SAM" id="MobiDB-lite"/>
    </source>
</evidence>
<dbReference type="SUPFAM" id="SSF56672">
    <property type="entry name" value="DNA/RNA polymerases"/>
    <property type="match status" value="1"/>
</dbReference>
<dbReference type="CDD" id="cd01644">
    <property type="entry name" value="RT_pepA17"/>
    <property type="match status" value="1"/>
</dbReference>
<feature type="region of interest" description="Disordered" evidence="1">
    <location>
        <begin position="534"/>
        <end position="554"/>
    </location>
</feature>
<reference evidence="3" key="1">
    <citation type="submission" date="2016-07" db="EMBL/GenBank/DDBJ databases">
        <authorList>
            <person name="Bretaudeau A."/>
        </authorList>
    </citation>
    <scope>NUCLEOTIDE SEQUENCE</scope>
    <source>
        <strain evidence="3">Rice</strain>
        <tissue evidence="3">Whole body</tissue>
    </source>
</reference>
<feature type="region of interest" description="Disordered" evidence="1">
    <location>
        <begin position="409"/>
        <end position="445"/>
    </location>
</feature>